<keyword evidence="4 7" id="KW-0235">DNA replication</keyword>
<dbReference type="InterPro" id="IPR040203">
    <property type="entry name" value="Sld2"/>
</dbReference>
<dbReference type="EMBL" id="BTGC01000008">
    <property type="protein sequence ID" value="GMM52696.1"/>
    <property type="molecule type" value="Genomic_DNA"/>
</dbReference>
<dbReference type="InterPro" id="IPR021110">
    <property type="entry name" value="DNA_rep_checkpnt_protein"/>
</dbReference>
<keyword evidence="5 7" id="KW-0539">Nucleus</keyword>
<feature type="compositionally biased region" description="Acidic residues" evidence="8">
    <location>
        <begin position="95"/>
        <end position="105"/>
    </location>
</feature>
<dbReference type="GO" id="GO:0003697">
    <property type="term" value="F:single-stranded DNA binding"/>
    <property type="evidence" value="ECO:0007669"/>
    <property type="project" value="TreeGrafter"/>
</dbReference>
<feature type="region of interest" description="Disordered" evidence="8">
    <location>
        <begin position="45"/>
        <end position="105"/>
    </location>
</feature>
<dbReference type="GO" id="GO:1902977">
    <property type="term" value="P:mitotic DNA replication preinitiation complex assembly"/>
    <property type="evidence" value="ECO:0007669"/>
    <property type="project" value="TreeGrafter"/>
</dbReference>
<name>A0AAV5RME2_STABA</name>
<feature type="compositionally biased region" description="Polar residues" evidence="8">
    <location>
        <begin position="262"/>
        <end position="272"/>
    </location>
</feature>
<keyword evidence="6 7" id="KW-0131">Cell cycle</keyword>
<evidence type="ECO:0000256" key="6">
    <source>
        <dbReference type="ARBA" id="ARBA00023306"/>
    </source>
</evidence>
<feature type="compositionally biased region" description="Acidic residues" evidence="8">
    <location>
        <begin position="227"/>
        <end position="236"/>
    </location>
</feature>
<dbReference type="AlphaFoldDB" id="A0AAV5RME2"/>
<evidence type="ECO:0000256" key="5">
    <source>
        <dbReference type="ARBA" id="ARBA00023242"/>
    </source>
</evidence>
<evidence type="ECO:0000256" key="2">
    <source>
        <dbReference type="ARBA" id="ARBA00007276"/>
    </source>
</evidence>
<comment type="similarity">
    <text evidence="2 7">Belongs to the SLD2 family.</text>
</comment>
<feature type="compositionally biased region" description="Polar residues" evidence="8">
    <location>
        <begin position="82"/>
        <end position="92"/>
    </location>
</feature>
<protein>
    <recommendedName>
        <fullName evidence="3 7">DNA replication regulator SLD2</fullName>
    </recommendedName>
</protein>
<gene>
    <name evidence="9" type="ORF">DASB73_036590</name>
</gene>
<feature type="region of interest" description="Disordered" evidence="8">
    <location>
        <begin position="218"/>
        <end position="286"/>
    </location>
</feature>
<feature type="compositionally biased region" description="Basic residues" evidence="8">
    <location>
        <begin position="312"/>
        <end position="326"/>
    </location>
</feature>
<dbReference type="Pfam" id="PF11719">
    <property type="entry name" value="Drc1-Sld2"/>
    <property type="match status" value="1"/>
</dbReference>
<evidence type="ECO:0000256" key="3">
    <source>
        <dbReference type="ARBA" id="ARBA00018363"/>
    </source>
</evidence>
<dbReference type="GO" id="GO:0031261">
    <property type="term" value="C:DNA replication preinitiation complex"/>
    <property type="evidence" value="ECO:0007669"/>
    <property type="project" value="TreeGrafter"/>
</dbReference>
<evidence type="ECO:0000256" key="7">
    <source>
        <dbReference type="RuleBase" id="RU367067"/>
    </source>
</evidence>
<proteinExistence type="inferred from homology"/>
<sequence>MSITELRASIKEWEHKFLELKGHKPTFEDIKAENAVYSLYRRYQQEKKKLNKPDSSAVSKKAANGPATPQKKKYTKNELRTPSKNNSVSAKSLDSESDNDDATDVDDNAAEDVTELFPTPQFRGKVLSIFDMEVQDPPLTPRKSPMSSGLPQTPNQLDPTEVETPMSKKTPKYFQKVNLFASFKAADEGDLEESPLIKRRVSRVKSISAIVKEASELRSLQFATGTDENDDAETLEIDQSQSKETPENDGASTKSNSEEPDSTVTAIEPDTSQNKEPDLSELADDDPLFGRIVLEAPGVHDAVPLTFTPDTRKRKGPKRQTRKKNLKPVSEDNELVTSKPTENYVRLKIHHNNKKFKRGRR</sequence>
<dbReference type="PANTHER" id="PTHR28124:SF1">
    <property type="entry name" value="DNA REPLICATION REGULATOR SLD2"/>
    <property type="match status" value="1"/>
</dbReference>
<reference evidence="9 10" key="1">
    <citation type="journal article" date="2023" name="Elife">
        <title>Identification of key yeast species and microbe-microbe interactions impacting larval growth of Drosophila in the wild.</title>
        <authorList>
            <person name="Mure A."/>
            <person name="Sugiura Y."/>
            <person name="Maeda R."/>
            <person name="Honda K."/>
            <person name="Sakurai N."/>
            <person name="Takahashi Y."/>
            <person name="Watada M."/>
            <person name="Katoh T."/>
            <person name="Gotoh A."/>
            <person name="Gotoh Y."/>
            <person name="Taniguchi I."/>
            <person name="Nakamura K."/>
            <person name="Hayashi T."/>
            <person name="Katayama T."/>
            <person name="Uemura T."/>
            <person name="Hattori Y."/>
        </authorList>
    </citation>
    <scope>NUCLEOTIDE SEQUENCE [LARGE SCALE GENOMIC DNA]</scope>
    <source>
        <strain evidence="9 10">SB-73</strain>
    </source>
</reference>
<dbReference type="GO" id="GO:0000727">
    <property type="term" value="P:double-strand break repair via break-induced replication"/>
    <property type="evidence" value="ECO:0007669"/>
    <property type="project" value="TreeGrafter"/>
</dbReference>
<dbReference type="GO" id="GO:0006270">
    <property type="term" value="P:DNA replication initiation"/>
    <property type="evidence" value="ECO:0007669"/>
    <property type="project" value="UniProtKB-UniRule"/>
</dbReference>
<dbReference type="GO" id="GO:0003688">
    <property type="term" value="F:DNA replication origin binding"/>
    <property type="evidence" value="ECO:0007669"/>
    <property type="project" value="TreeGrafter"/>
</dbReference>
<feature type="region of interest" description="Disordered" evidence="8">
    <location>
        <begin position="299"/>
        <end position="335"/>
    </location>
</feature>
<evidence type="ECO:0000313" key="10">
    <source>
        <dbReference type="Proteomes" id="UP001362899"/>
    </source>
</evidence>
<evidence type="ECO:0000256" key="8">
    <source>
        <dbReference type="SAM" id="MobiDB-lite"/>
    </source>
</evidence>
<feature type="compositionally biased region" description="Polar residues" evidence="8">
    <location>
        <begin position="145"/>
        <end position="158"/>
    </location>
</feature>
<evidence type="ECO:0000313" key="9">
    <source>
        <dbReference type="EMBL" id="GMM52696.1"/>
    </source>
</evidence>
<dbReference type="Proteomes" id="UP001362899">
    <property type="component" value="Unassembled WGS sequence"/>
</dbReference>
<evidence type="ECO:0000256" key="4">
    <source>
        <dbReference type="ARBA" id="ARBA00022705"/>
    </source>
</evidence>
<comment type="subcellular location">
    <subcellularLocation>
        <location evidence="1 7">Nucleus</location>
    </subcellularLocation>
</comment>
<dbReference type="Gene3D" id="1.10.10.1460">
    <property type="match status" value="1"/>
</dbReference>
<keyword evidence="10" id="KW-1185">Reference proteome</keyword>
<comment type="caution">
    <text evidence="9">The sequence shown here is derived from an EMBL/GenBank/DDBJ whole genome shotgun (WGS) entry which is preliminary data.</text>
</comment>
<accession>A0AAV5RME2</accession>
<comment type="function">
    <text evidence="7">Has a role in the initiation of DNA replication. Required at S-phase checkpoint.</text>
</comment>
<evidence type="ECO:0000256" key="1">
    <source>
        <dbReference type="ARBA" id="ARBA00004123"/>
    </source>
</evidence>
<organism evidence="9 10">
    <name type="scientific">Starmerella bacillaris</name>
    <name type="common">Yeast</name>
    <name type="synonym">Candida zemplinina</name>
    <dbReference type="NCBI Taxonomy" id="1247836"/>
    <lineage>
        <taxon>Eukaryota</taxon>
        <taxon>Fungi</taxon>
        <taxon>Dikarya</taxon>
        <taxon>Ascomycota</taxon>
        <taxon>Saccharomycotina</taxon>
        <taxon>Dipodascomycetes</taxon>
        <taxon>Dipodascales</taxon>
        <taxon>Trichomonascaceae</taxon>
        <taxon>Starmerella</taxon>
    </lineage>
</organism>
<dbReference type="PANTHER" id="PTHR28124">
    <property type="entry name" value="DNA REPLICATION REGULATOR SLD2"/>
    <property type="match status" value="1"/>
</dbReference>
<feature type="region of interest" description="Disordered" evidence="8">
    <location>
        <begin position="135"/>
        <end position="169"/>
    </location>
</feature>